<feature type="domain" description="Imelysin-like" evidence="4">
    <location>
        <begin position="40"/>
        <end position="319"/>
    </location>
</feature>
<dbReference type="OrthoDB" id="5729110at2"/>
<evidence type="ECO:0000256" key="3">
    <source>
        <dbReference type="SAM" id="SignalP"/>
    </source>
</evidence>
<proteinExistence type="predicted"/>
<dbReference type="Pfam" id="PF09375">
    <property type="entry name" value="Peptidase_M75"/>
    <property type="match status" value="1"/>
</dbReference>
<dbReference type="InterPro" id="IPR038352">
    <property type="entry name" value="Imelysin_sf"/>
</dbReference>
<dbReference type="KEGG" id="blep:AL038_05935"/>
<dbReference type="CDD" id="cd14659">
    <property type="entry name" value="Imelysin-like_IPPA"/>
    <property type="match status" value="1"/>
</dbReference>
<feature type="chain" id="PRO_5014796268" description="Imelysin-like domain-containing protein" evidence="3">
    <location>
        <begin position="21"/>
        <end position="345"/>
    </location>
</feature>
<accession>A0A2N9Y9U5</accession>
<dbReference type="InterPro" id="IPR034984">
    <property type="entry name" value="Imelysin-like_IPPA"/>
</dbReference>
<dbReference type="AlphaFoldDB" id="A0A2N9Y9U5"/>
<dbReference type="EMBL" id="CP018889">
    <property type="protein sequence ID" value="AUI67234.1"/>
    <property type="molecule type" value="Genomic_DNA"/>
</dbReference>
<organism evidence="5 6">
    <name type="scientific">Beggiatoa leptomitoformis</name>
    <dbReference type="NCBI Taxonomy" id="288004"/>
    <lineage>
        <taxon>Bacteria</taxon>
        <taxon>Pseudomonadati</taxon>
        <taxon>Pseudomonadota</taxon>
        <taxon>Gammaproteobacteria</taxon>
        <taxon>Thiotrichales</taxon>
        <taxon>Thiotrichaceae</taxon>
        <taxon>Beggiatoa</taxon>
    </lineage>
</organism>
<keyword evidence="6" id="KW-1185">Reference proteome</keyword>
<sequence>MLKKTVALLSLCLSSCVTFAAEIPPPPTQLIDDTLQYAVIPIYQQFVEQATLLQKQVATFCATPNDTAQFSATQQAFHATLTAWMRTQAIRFGAVKLHNMDSKILFFPDRKDTVKLKVTTLLNADTPLTLAQVEKQGSTALGLSALEILLFEPAEQTLNTFADGKRCAYINIASTALAQDANDLLTQAKSAEKPTITHIVASLIELTEIMKDSKLGAPLGRKNGNMIKPFFAESWRSHASLTNLQANLEGLQQVYSAGQGYGLDDYLKAVKQDELDTEIQQEIQATIQAIQAFSVPLTEALSAKGEERAKVERLFFELDILTRLFKTNLTEALHITTGFNSLDGD</sequence>
<evidence type="ECO:0000256" key="2">
    <source>
        <dbReference type="ARBA" id="ARBA00022729"/>
    </source>
</evidence>
<evidence type="ECO:0000313" key="6">
    <source>
        <dbReference type="Proteomes" id="UP000234271"/>
    </source>
</evidence>
<dbReference type="Gene3D" id="1.20.1420.20">
    <property type="entry name" value="M75 peptidase, HXXE motif"/>
    <property type="match status" value="1"/>
</dbReference>
<evidence type="ECO:0000256" key="1">
    <source>
        <dbReference type="ARBA" id="ARBA00004196"/>
    </source>
</evidence>
<protein>
    <recommendedName>
        <fullName evidence="4">Imelysin-like domain-containing protein</fullName>
    </recommendedName>
</protein>
<keyword evidence="2 3" id="KW-0732">Signal</keyword>
<feature type="signal peptide" evidence="3">
    <location>
        <begin position="1"/>
        <end position="20"/>
    </location>
</feature>
<dbReference type="GO" id="GO:0030313">
    <property type="term" value="C:cell envelope"/>
    <property type="evidence" value="ECO:0007669"/>
    <property type="project" value="UniProtKB-SubCell"/>
</dbReference>
<dbReference type="InterPro" id="IPR018976">
    <property type="entry name" value="Imelysin-like"/>
</dbReference>
<comment type="subcellular location">
    <subcellularLocation>
        <location evidence="1">Cell envelope</location>
    </subcellularLocation>
</comment>
<evidence type="ECO:0000259" key="4">
    <source>
        <dbReference type="Pfam" id="PF09375"/>
    </source>
</evidence>
<dbReference type="STRING" id="288004.AL038_05935"/>
<gene>
    <name evidence="5" type="ORF">BLE401_00035</name>
</gene>
<evidence type="ECO:0000313" key="5">
    <source>
        <dbReference type="EMBL" id="AUI67234.1"/>
    </source>
</evidence>
<dbReference type="Proteomes" id="UP000234271">
    <property type="component" value="Chromosome"/>
</dbReference>
<name>A0A2N9Y9U5_9GAMM</name>
<dbReference type="RefSeq" id="WP_062150393.1">
    <property type="nucleotide sequence ID" value="NZ_CP012373.2"/>
</dbReference>
<reference evidence="6" key="1">
    <citation type="submission" date="2016-12" db="EMBL/GenBank/DDBJ databases">
        <title>Complete Genome Sequence of Beggiatoa leptomitiformis D-401.</title>
        <authorList>
            <person name="Fomenkov A."/>
            <person name="Vincze T."/>
            <person name="Grabovich M."/>
            <person name="Anton B.P."/>
            <person name="Dubinina G."/>
            <person name="Orlova M."/>
            <person name="Belousova E."/>
            <person name="Roberts R.J."/>
        </authorList>
    </citation>
    <scope>NUCLEOTIDE SEQUENCE [LARGE SCALE GENOMIC DNA]</scope>
    <source>
        <strain evidence="6">D-401</strain>
    </source>
</reference>